<dbReference type="InterPro" id="IPR036852">
    <property type="entry name" value="Peptidase_S8/S53_dom_sf"/>
</dbReference>
<evidence type="ECO:0000256" key="8">
    <source>
        <dbReference type="SAM" id="SignalP"/>
    </source>
</evidence>
<accession>A0A561VJJ4</accession>
<keyword evidence="8" id="KW-0732">Signal</keyword>
<dbReference type="FunFam" id="3.40.50.200:FF:000014">
    <property type="entry name" value="Proteinase K"/>
    <property type="match status" value="1"/>
</dbReference>
<evidence type="ECO:0000256" key="6">
    <source>
        <dbReference type="PROSITE-ProRule" id="PRU01240"/>
    </source>
</evidence>
<comment type="similarity">
    <text evidence="1 6 7">Belongs to the peptidase S8 family.</text>
</comment>
<protein>
    <submittedName>
        <fullName evidence="11">Peptidase inhibitor I9</fullName>
    </submittedName>
</protein>
<dbReference type="GO" id="GO:0005615">
    <property type="term" value="C:extracellular space"/>
    <property type="evidence" value="ECO:0007669"/>
    <property type="project" value="TreeGrafter"/>
</dbReference>
<evidence type="ECO:0000256" key="4">
    <source>
        <dbReference type="ARBA" id="ARBA00022825"/>
    </source>
</evidence>
<dbReference type="Gene3D" id="3.30.70.80">
    <property type="entry name" value="Peptidase S8 propeptide/proteinase inhibitor I9"/>
    <property type="match status" value="1"/>
</dbReference>
<dbReference type="InterPro" id="IPR023828">
    <property type="entry name" value="Peptidase_S8_Ser-AS"/>
</dbReference>
<dbReference type="CDD" id="cd04077">
    <property type="entry name" value="Peptidases_S8_PCSK9_ProteinaseK_like"/>
    <property type="match status" value="1"/>
</dbReference>
<feature type="active site" description="Charge relay system" evidence="5 6">
    <location>
        <position position="167"/>
    </location>
</feature>
<dbReference type="SUPFAM" id="SSF54897">
    <property type="entry name" value="Protease propeptides/inhibitors"/>
    <property type="match status" value="1"/>
</dbReference>
<dbReference type="PANTHER" id="PTHR43806">
    <property type="entry name" value="PEPTIDASE S8"/>
    <property type="match status" value="1"/>
</dbReference>
<dbReference type="InterPro" id="IPR022398">
    <property type="entry name" value="Peptidase_S8_His-AS"/>
</dbReference>
<keyword evidence="12" id="KW-1185">Reference proteome</keyword>
<dbReference type="OrthoDB" id="9798386at2"/>
<evidence type="ECO:0000256" key="7">
    <source>
        <dbReference type="RuleBase" id="RU003355"/>
    </source>
</evidence>
<feature type="domain" description="Inhibitor I9" evidence="10">
    <location>
        <begin position="81"/>
        <end position="127"/>
    </location>
</feature>
<dbReference type="Proteomes" id="UP000319927">
    <property type="component" value="Unassembled WGS sequence"/>
</dbReference>
<keyword evidence="2 6" id="KW-0645">Protease</keyword>
<gene>
    <name evidence="11" type="ORF">FHX75_14117</name>
</gene>
<dbReference type="SUPFAM" id="SSF52743">
    <property type="entry name" value="Subtilisin-like"/>
    <property type="match status" value="1"/>
</dbReference>
<evidence type="ECO:0000313" key="12">
    <source>
        <dbReference type="Proteomes" id="UP000319927"/>
    </source>
</evidence>
<dbReference type="PRINTS" id="PR00723">
    <property type="entry name" value="SUBTILISIN"/>
</dbReference>
<dbReference type="PROSITE" id="PS00136">
    <property type="entry name" value="SUBTILASE_ASP"/>
    <property type="match status" value="1"/>
</dbReference>
<dbReference type="GO" id="GO:0004252">
    <property type="term" value="F:serine-type endopeptidase activity"/>
    <property type="evidence" value="ECO:0007669"/>
    <property type="project" value="UniProtKB-UniRule"/>
</dbReference>
<dbReference type="PROSITE" id="PS00138">
    <property type="entry name" value="SUBTILASE_SER"/>
    <property type="match status" value="1"/>
</dbReference>
<evidence type="ECO:0000259" key="9">
    <source>
        <dbReference type="Pfam" id="PF00082"/>
    </source>
</evidence>
<evidence type="ECO:0000256" key="2">
    <source>
        <dbReference type="ARBA" id="ARBA00022670"/>
    </source>
</evidence>
<dbReference type="InterPro" id="IPR015500">
    <property type="entry name" value="Peptidase_S8_subtilisin-rel"/>
</dbReference>
<evidence type="ECO:0000259" key="10">
    <source>
        <dbReference type="Pfam" id="PF05922"/>
    </source>
</evidence>
<dbReference type="Pfam" id="PF05922">
    <property type="entry name" value="Inhibitor_I9"/>
    <property type="match status" value="1"/>
</dbReference>
<feature type="signal peptide" evidence="8">
    <location>
        <begin position="1"/>
        <end position="32"/>
    </location>
</feature>
<keyword evidence="4 6" id="KW-0720">Serine protease</keyword>
<dbReference type="Pfam" id="PF00082">
    <property type="entry name" value="Peptidase_S8"/>
    <property type="match status" value="1"/>
</dbReference>
<dbReference type="InterPro" id="IPR010259">
    <property type="entry name" value="S8pro/Inhibitor_I9"/>
</dbReference>
<dbReference type="PANTHER" id="PTHR43806:SF11">
    <property type="entry name" value="CEREVISIN-RELATED"/>
    <property type="match status" value="1"/>
</dbReference>
<dbReference type="InterPro" id="IPR023827">
    <property type="entry name" value="Peptidase_S8_Asp-AS"/>
</dbReference>
<dbReference type="PROSITE" id="PS00137">
    <property type="entry name" value="SUBTILASE_HIS"/>
    <property type="match status" value="1"/>
</dbReference>
<evidence type="ECO:0000256" key="1">
    <source>
        <dbReference type="ARBA" id="ARBA00011073"/>
    </source>
</evidence>
<evidence type="ECO:0000256" key="5">
    <source>
        <dbReference type="PIRSR" id="PIRSR615500-1"/>
    </source>
</evidence>
<evidence type="ECO:0000256" key="3">
    <source>
        <dbReference type="ARBA" id="ARBA00022801"/>
    </source>
</evidence>
<evidence type="ECO:0000313" key="11">
    <source>
        <dbReference type="EMBL" id="TWG11792.1"/>
    </source>
</evidence>
<feature type="active site" description="Charge relay system" evidence="5 6">
    <location>
        <position position="350"/>
    </location>
</feature>
<feature type="chain" id="PRO_5022085336" evidence="8">
    <location>
        <begin position="33"/>
        <end position="404"/>
    </location>
</feature>
<reference evidence="11 12" key="1">
    <citation type="submission" date="2019-06" db="EMBL/GenBank/DDBJ databases">
        <title>Sequencing the genomes of 1000 actinobacteria strains.</title>
        <authorList>
            <person name="Klenk H.-P."/>
        </authorList>
    </citation>
    <scope>NUCLEOTIDE SEQUENCE [LARGE SCALE GENOMIC DNA]</scope>
    <source>
        <strain evidence="11 12">DSM 102131</strain>
    </source>
</reference>
<dbReference type="InterPro" id="IPR000209">
    <property type="entry name" value="Peptidase_S8/S53_dom"/>
</dbReference>
<dbReference type="PROSITE" id="PS51892">
    <property type="entry name" value="SUBTILASE"/>
    <property type="match status" value="1"/>
</dbReference>
<name>A0A561VJJ4_9ACTN</name>
<organism evidence="11 12">
    <name type="scientific">Micromonospora palomenae</name>
    <dbReference type="NCBI Taxonomy" id="1461247"/>
    <lineage>
        <taxon>Bacteria</taxon>
        <taxon>Bacillati</taxon>
        <taxon>Actinomycetota</taxon>
        <taxon>Actinomycetes</taxon>
        <taxon>Micromonosporales</taxon>
        <taxon>Micromonosporaceae</taxon>
        <taxon>Micromonospora</taxon>
    </lineage>
</organism>
<feature type="domain" description="Peptidase S8/S53" evidence="9">
    <location>
        <begin position="165"/>
        <end position="386"/>
    </location>
</feature>
<dbReference type="Gene3D" id="3.40.50.200">
    <property type="entry name" value="Peptidase S8/S53 domain"/>
    <property type="match status" value="1"/>
</dbReference>
<keyword evidence="3 6" id="KW-0378">Hydrolase</keyword>
<comment type="caution">
    <text evidence="11">The sequence shown here is derived from an EMBL/GenBank/DDBJ whole genome shotgun (WGS) entry which is preliminary data.</text>
</comment>
<dbReference type="InterPro" id="IPR050131">
    <property type="entry name" value="Peptidase_S8_subtilisin-like"/>
</dbReference>
<feature type="active site" description="Charge relay system" evidence="5 6">
    <location>
        <position position="198"/>
    </location>
</feature>
<dbReference type="InterPro" id="IPR037045">
    <property type="entry name" value="S8pro/Inhibitor_I9_sf"/>
</dbReference>
<dbReference type="AlphaFoldDB" id="A0A561VJJ4"/>
<proteinExistence type="inferred from homology"/>
<dbReference type="GO" id="GO:0006508">
    <property type="term" value="P:proteolysis"/>
    <property type="evidence" value="ECO:0007669"/>
    <property type="project" value="UniProtKB-KW"/>
</dbReference>
<dbReference type="InterPro" id="IPR034193">
    <property type="entry name" value="PCSK9_ProteinaseK-like"/>
</dbReference>
<dbReference type="RefSeq" id="WP_154942849.1">
    <property type="nucleotide sequence ID" value="NZ_VIXA01000004.1"/>
</dbReference>
<dbReference type="EMBL" id="VIXA01000004">
    <property type="protein sequence ID" value="TWG11792.1"/>
    <property type="molecule type" value="Genomic_DNA"/>
</dbReference>
<sequence>MSALPVPRAIRALAVTAAAAALSVAASTPALAAPTGEIRGASAPGAISGSYLVVLRTDAVGAANTLAARTAVPDRAATLAKRYGGSVADVYSAALTGFSAKLSAGQARRLAADPAVAYVEQDRVVTVQGTQANPPWGLDRIDQRSLPLNASYTYPNTASNVRAYIIDTGIRTTHTDFGGRASWGTNTVDSNNTDCNGHGTHVAGTVGGNRYGVAKAVRLIAVKVLNCSGSGSTTGVVSGINWVTANAVKPAVANMSLGGGASSSIDNAVTNSVNSGVTYAVAAGNSSANACSYSPARAAAAITVGATTSSDARASYSNYGSCVDIFAPGSSILSAWRTSDTASNTISGTSMASPHVAGAAALVLSANPSYTPAQVASYLTTNATTGRVTNPGTGSPNRLLFVVN</sequence>